<organism evidence="5 6">
    <name type="scientific">Kribbella caucasensis</name>
    <dbReference type="NCBI Taxonomy" id="2512215"/>
    <lineage>
        <taxon>Bacteria</taxon>
        <taxon>Bacillati</taxon>
        <taxon>Actinomycetota</taxon>
        <taxon>Actinomycetes</taxon>
        <taxon>Propionibacteriales</taxon>
        <taxon>Kribbellaceae</taxon>
        <taxon>Kribbella</taxon>
    </lineage>
</organism>
<dbReference type="PROSITE" id="PS50949">
    <property type="entry name" value="HTH_GNTR"/>
    <property type="match status" value="1"/>
</dbReference>
<evidence type="ECO:0000313" key="5">
    <source>
        <dbReference type="EMBL" id="TDO48720.1"/>
    </source>
</evidence>
<dbReference type="SMART" id="SM00895">
    <property type="entry name" value="FCD"/>
    <property type="match status" value="1"/>
</dbReference>
<dbReference type="PRINTS" id="PR00035">
    <property type="entry name" value="HTHGNTR"/>
</dbReference>
<dbReference type="GO" id="GO:0003700">
    <property type="term" value="F:DNA-binding transcription factor activity"/>
    <property type="evidence" value="ECO:0007669"/>
    <property type="project" value="InterPro"/>
</dbReference>
<name>A0A4R6KFV0_9ACTN</name>
<dbReference type="SUPFAM" id="SSF46785">
    <property type="entry name" value="Winged helix' DNA-binding domain"/>
    <property type="match status" value="1"/>
</dbReference>
<dbReference type="Gene3D" id="1.10.10.10">
    <property type="entry name" value="Winged helix-like DNA-binding domain superfamily/Winged helix DNA-binding domain"/>
    <property type="match status" value="1"/>
</dbReference>
<evidence type="ECO:0000256" key="1">
    <source>
        <dbReference type="ARBA" id="ARBA00023015"/>
    </source>
</evidence>
<dbReference type="GO" id="GO:0003677">
    <property type="term" value="F:DNA binding"/>
    <property type="evidence" value="ECO:0007669"/>
    <property type="project" value="UniProtKB-KW"/>
</dbReference>
<dbReference type="InterPro" id="IPR036390">
    <property type="entry name" value="WH_DNA-bd_sf"/>
</dbReference>
<dbReference type="Pfam" id="PF07729">
    <property type="entry name" value="FCD"/>
    <property type="match status" value="1"/>
</dbReference>
<dbReference type="Gene3D" id="1.20.120.530">
    <property type="entry name" value="GntR ligand-binding domain-like"/>
    <property type="match status" value="1"/>
</dbReference>
<dbReference type="CDD" id="cd07377">
    <property type="entry name" value="WHTH_GntR"/>
    <property type="match status" value="1"/>
</dbReference>
<keyword evidence="2 5" id="KW-0238">DNA-binding</keyword>
<keyword evidence="6" id="KW-1185">Reference proteome</keyword>
<accession>A0A4R6KFV0</accession>
<dbReference type="SMART" id="SM00345">
    <property type="entry name" value="HTH_GNTR"/>
    <property type="match status" value="1"/>
</dbReference>
<dbReference type="InterPro" id="IPR008920">
    <property type="entry name" value="TF_FadR/GntR_C"/>
</dbReference>
<evidence type="ECO:0000256" key="2">
    <source>
        <dbReference type="ARBA" id="ARBA00023125"/>
    </source>
</evidence>
<comment type="caution">
    <text evidence="5">The sequence shown here is derived from an EMBL/GenBank/DDBJ whole genome shotgun (WGS) entry which is preliminary data.</text>
</comment>
<dbReference type="PANTHER" id="PTHR43537:SF52">
    <property type="entry name" value="FATTY ACID METABOLISM REGULATOR PROTEIN"/>
    <property type="match status" value="1"/>
</dbReference>
<protein>
    <submittedName>
        <fullName evidence="5">DNA-binding FadR family transcriptional regulator</fullName>
    </submittedName>
</protein>
<gene>
    <name evidence="5" type="ORF">EV643_107350</name>
</gene>
<dbReference type="OrthoDB" id="4535513at2"/>
<dbReference type="InterPro" id="IPR036388">
    <property type="entry name" value="WH-like_DNA-bd_sf"/>
</dbReference>
<evidence type="ECO:0000256" key="3">
    <source>
        <dbReference type="ARBA" id="ARBA00023163"/>
    </source>
</evidence>
<feature type="domain" description="HTH gntR-type" evidence="4">
    <location>
        <begin position="6"/>
        <end position="76"/>
    </location>
</feature>
<dbReference type="Proteomes" id="UP000295388">
    <property type="component" value="Unassembled WGS sequence"/>
</dbReference>
<proteinExistence type="predicted"/>
<sequence>MAQRTEKIAESVARQILRDIKDKRLPAGATLPPEGAMLERFGIGRGSLREALRILEVNGLVTLKPGPGGGPVVAAHDPRNFGQMTTLHLQSIGANYRQLLDARVEYEVILARKAAEQEGDLAGQTVREAMDAEGHQSTEDQQYAQATSGFHQAVGLASGNPVIALAAESIYAIWSVRVTAVLYPPQERQQVSVQHEQITRAIEKHDAKRAERLMREHMRAYQDFCELRYPARMDDIVDWK</sequence>
<evidence type="ECO:0000313" key="6">
    <source>
        <dbReference type="Proteomes" id="UP000295388"/>
    </source>
</evidence>
<dbReference type="EMBL" id="SNWQ01000007">
    <property type="protein sequence ID" value="TDO48720.1"/>
    <property type="molecule type" value="Genomic_DNA"/>
</dbReference>
<dbReference type="PANTHER" id="PTHR43537">
    <property type="entry name" value="TRANSCRIPTIONAL REGULATOR, GNTR FAMILY"/>
    <property type="match status" value="1"/>
</dbReference>
<evidence type="ECO:0000259" key="4">
    <source>
        <dbReference type="PROSITE" id="PS50949"/>
    </source>
</evidence>
<reference evidence="5 6" key="1">
    <citation type="submission" date="2019-03" db="EMBL/GenBank/DDBJ databases">
        <title>Genomic Encyclopedia of Type Strains, Phase III (KMG-III): the genomes of soil and plant-associated and newly described type strains.</title>
        <authorList>
            <person name="Whitman W."/>
        </authorList>
    </citation>
    <scope>NUCLEOTIDE SEQUENCE [LARGE SCALE GENOMIC DNA]</scope>
    <source>
        <strain evidence="5 6">VKM Ac-2527</strain>
    </source>
</reference>
<dbReference type="SUPFAM" id="SSF48008">
    <property type="entry name" value="GntR ligand-binding domain-like"/>
    <property type="match status" value="1"/>
</dbReference>
<keyword evidence="3" id="KW-0804">Transcription</keyword>
<dbReference type="RefSeq" id="WP_133801117.1">
    <property type="nucleotide sequence ID" value="NZ_SNWQ01000007.1"/>
</dbReference>
<dbReference type="InterPro" id="IPR011711">
    <property type="entry name" value="GntR_C"/>
</dbReference>
<dbReference type="Pfam" id="PF00392">
    <property type="entry name" value="GntR"/>
    <property type="match status" value="1"/>
</dbReference>
<dbReference type="InterPro" id="IPR000524">
    <property type="entry name" value="Tscrpt_reg_HTH_GntR"/>
</dbReference>
<dbReference type="AlphaFoldDB" id="A0A4R6KFV0"/>
<keyword evidence="1" id="KW-0805">Transcription regulation</keyword>